<evidence type="ECO:0000256" key="1">
    <source>
        <dbReference type="SAM" id="Phobius"/>
    </source>
</evidence>
<accession>A0AAV4VWZ7</accession>
<dbReference type="EMBL" id="BPLR01015261">
    <property type="protein sequence ID" value="GIY74802.1"/>
    <property type="molecule type" value="Genomic_DNA"/>
</dbReference>
<dbReference type="GO" id="GO:0005261">
    <property type="term" value="F:monoatomic cation channel activity"/>
    <property type="evidence" value="ECO:0007669"/>
    <property type="project" value="TreeGrafter"/>
</dbReference>
<dbReference type="GO" id="GO:0005886">
    <property type="term" value="C:plasma membrane"/>
    <property type="evidence" value="ECO:0007669"/>
    <property type="project" value="TreeGrafter"/>
</dbReference>
<dbReference type="AlphaFoldDB" id="A0AAV4VWZ7"/>
<evidence type="ECO:0000313" key="2">
    <source>
        <dbReference type="EMBL" id="GIY74802.1"/>
    </source>
</evidence>
<dbReference type="InterPro" id="IPR050927">
    <property type="entry name" value="TRPM"/>
</dbReference>
<organism evidence="2 3">
    <name type="scientific">Caerostris extrusa</name>
    <name type="common">Bark spider</name>
    <name type="synonym">Caerostris bankana</name>
    <dbReference type="NCBI Taxonomy" id="172846"/>
    <lineage>
        <taxon>Eukaryota</taxon>
        <taxon>Metazoa</taxon>
        <taxon>Ecdysozoa</taxon>
        <taxon>Arthropoda</taxon>
        <taxon>Chelicerata</taxon>
        <taxon>Arachnida</taxon>
        <taxon>Araneae</taxon>
        <taxon>Araneomorphae</taxon>
        <taxon>Entelegynae</taxon>
        <taxon>Araneoidea</taxon>
        <taxon>Araneidae</taxon>
        <taxon>Caerostris</taxon>
    </lineage>
</organism>
<gene>
    <name evidence="2" type="primary">ced-11_1</name>
    <name evidence="2" type="ORF">CEXT_251181</name>
</gene>
<evidence type="ECO:0000313" key="3">
    <source>
        <dbReference type="Proteomes" id="UP001054945"/>
    </source>
</evidence>
<dbReference type="PANTHER" id="PTHR13800">
    <property type="entry name" value="TRANSIENT RECEPTOR POTENTIAL CATION CHANNEL, SUBFAMILY M, MEMBER 6"/>
    <property type="match status" value="1"/>
</dbReference>
<dbReference type="PANTHER" id="PTHR13800:SF1">
    <property type="entry name" value="TRANSIENT RECEPTOR POTENTIAL CATION CHANNEL TRPM"/>
    <property type="match status" value="1"/>
</dbReference>
<proteinExistence type="predicted"/>
<keyword evidence="1" id="KW-0472">Membrane</keyword>
<comment type="caution">
    <text evidence="2">The sequence shown here is derived from an EMBL/GenBank/DDBJ whole genome shotgun (WGS) entry which is preliminary data.</text>
</comment>
<name>A0AAV4VWZ7_CAEEX</name>
<keyword evidence="1" id="KW-0812">Transmembrane</keyword>
<keyword evidence="1" id="KW-1133">Transmembrane helix</keyword>
<feature type="transmembrane region" description="Helical" evidence="1">
    <location>
        <begin position="72"/>
        <end position="90"/>
    </location>
</feature>
<sequence>MTNCYDKYPYKAIELLCVKDRLWSHKSLIEIAAFAKNRTFIAHPSCQKYLDNVFMGNIEIRDLPYGDFTIPLWMKIILCNFLIFPVYLWIKFETKEAGDYSKANNLENPLNNRVDSSKSLSNLSVKNHF</sequence>
<reference evidence="2 3" key="1">
    <citation type="submission" date="2021-06" db="EMBL/GenBank/DDBJ databases">
        <title>Caerostris extrusa draft genome.</title>
        <authorList>
            <person name="Kono N."/>
            <person name="Arakawa K."/>
        </authorList>
    </citation>
    <scope>NUCLEOTIDE SEQUENCE [LARGE SCALE GENOMIC DNA]</scope>
</reference>
<dbReference type="Proteomes" id="UP001054945">
    <property type="component" value="Unassembled WGS sequence"/>
</dbReference>
<protein>
    <submittedName>
        <fullName evidence="2">Protein ced-11</fullName>
    </submittedName>
</protein>
<keyword evidence="3" id="KW-1185">Reference proteome</keyword>
<dbReference type="GO" id="GO:0030001">
    <property type="term" value="P:metal ion transport"/>
    <property type="evidence" value="ECO:0007669"/>
    <property type="project" value="TreeGrafter"/>
</dbReference>